<dbReference type="AlphaFoldDB" id="A0AAN9QUH3"/>
<dbReference type="InterPro" id="IPR003656">
    <property type="entry name" value="Znf_BED"/>
</dbReference>
<evidence type="ECO:0000256" key="10">
    <source>
        <dbReference type="SAM" id="SignalP"/>
    </source>
</evidence>
<dbReference type="GO" id="GO:0046983">
    <property type="term" value="F:protein dimerization activity"/>
    <property type="evidence" value="ECO:0007669"/>
    <property type="project" value="InterPro"/>
</dbReference>
<keyword evidence="6" id="KW-0805">Transcription regulation</keyword>
<evidence type="ECO:0000256" key="4">
    <source>
        <dbReference type="ARBA" id="ARBA00022771"/>
    </source>
</evidence>
<feature type="domain" description="BED-type" evidence="11">
    <location>
        <begin position="132"/>
        <end position="169"/>
    </location>
</feature>
<proteinExistence type="predicted"/>
<evidence type="ECO:0000259" key="13">
    <source>
        <dbReference type="Pfam" id="PF14372"/>
    </source>
</evidence>
<dbReference type="PANTHER" id="PTHR46481:SF7">
    <property type="entry name" value="ZINC FINGER BED DOMAIN-CONTAINING PROTEIN RICESLEEPER 2-LIKE"/>
    <property type="match status" value="1"/>
</dbReference>
<comment type="subcellular location">
    <subcellularLocation>
        <location evidence="1">Nucleus</location>
    </subcellularLocation>
</comment>
<feature type="domain" description="HAT C-terminal dimerisation" evidence="12">
    <location>
        <begin position="633"/>
        <end position="713"/>
    </location>
</feature>
<dbReference type="Proteomes" id="UP001374584">
    <property type="component" value="Unassembled WGS sequence"/>
</dbReference>
<feature type="domain" description="hAT-like transposase RNase-H fold" evidence="13">
    <location>
        <begin position="496"/>
        <end position="576"/>
    </location>
</feature>
<evidence type="ECO:0008006" key="16">
    <source>
        <dbReference type="Google" id="ProtNLM"/>
    </source>
</evidence>
<evidence type="ECO:0000256" key="1">
    <source>
        <dbReference type="ARBA" id="ARBA00004123"/>
    </source>
</evidence>
<evidence type="ECO:0000256" key="5">
    <source>
        <dbReference type="ARBA" id="ARBA00022833"/>
    </source>
</evidence>
<feature type="chain" id="PRO_5042977911" description="AC transposase" evidence="10">
    <location>
        <begin position="23"/>
        <end position="754"/>
    </location>
</feature>
<dbReference type="PANTHER" id="PTHR46481">
    <property type="entry name" value="ZINC FINGER BED DOMAIN-CONTAINING PROTEIN 4"/>
    <property type="match status" value="1"/>
</dbReference>
<dbReference type="InterPro" id="IPR012337">
    <property type="entry name" value="RNaseH-like_sf"/>
</dbReference>
<dbReference type="GO" id="GO:0005634">
    <property type="term" value="C:nucleus"/>
    <property type="evidence" value="ECO:0007669"/>
    <property type="project" value="UniProtKB-SubCell"/>
</dbReference>
<dbReference type="EMBL" id="JAYMYR010000008">
    <property type="protein sequence ID" value="KAK7347421.1"/>
    <property type="molecule type" value="Genomic_DNA"/>
</dbReference>
<evidence type="ECO:0000313" key="14">
    <source>
        <dbReference type="EMBL" id="KAK7347421.1"/>
    </source>
</evidence>
<evidence type="ECO:0000256" key="3">
    <source>
        <dbReference type="ARBA" id="ARBA00022723"/>
    </source>
</evidence>
<dbReference type="SUPFAM" id="SSF53098">
    <property type="entry name" value="Ribonuclease H-like"/>
    <property type="match status" value="1"/>
</dbReference>
<keyword evidence="4" id="KW-0863">Zinc-finger</keyword>
<comment type="caution">
    <text evidence="14">The sequence shown here is derived from an EMBL/GenBank/DDBJ whole genome shotgun (WGS) entry which is preliminary data.</text>
</comment>
<keyword evidence="7" id="KW-0238">DNA-binding</keyword>
<keyword evidence="10" id="KW-0732">Signal</keyword>
<organism evidence="14 15">
    <name type="scientific">Phaseolus coccineus</name>
    <name type="common">Scarlet runner bean</name>
    <name type="synonym">Phaseolus multiflorus</name>
    <dbReference type="NCBI Taxonomy" id="3886"/>
    <lineage>
        <taxon>Eukaryota</taxon>
        <taxon>Viridiplantae</taxon>
        <taxon>Streptophyta</taxon>
        <taxon>Embryophyta</taxon>
        <taxon>Tracheophyta</taxon>
        <taxon>Spermatophyta</taxon>
        <taxon>Magnoliopsida</taxon>
        <taxon>eudicotyledons</taxon>
        <taxon>Gunneridae</taxon>
        <taxon>Pentapetalae</taxon>
        <taxon>rosids</taxon>
        <taxon>fabids</taxon>
        <taxon>Fabales</taxon>
        <taxon>Fabaceae</taxon>
        <taxon>Papilionoideae</taxon>
        <taxon>50 kb inversion clade</taxon>
        <taxon>NPAAA clade</taxon>
        <taxon>indigoferoid/millettioid clade</taxon>
        <taxon>Phaseoleae</taxon>
        <taxon>Phaseolus</taxon>
    </lineage>
</organism>
<evidence type="ECO:0000256" key="8">
    <source>
        <dbReference type="ARBA" id="ARBA00023163"/>
    </source>
</evidence>
<keyword evidence="8" id="KW-0804">Transcription</keyword>
<evidence type="ECO:0000256" key="6">
    <source>
        <dbReference type="ARBA" id="ARBA00023015"/>
    </source>
</evidence>
<evidence type="ECO:0000313" key="15">
    <source>
        <dbReference type="Proteomes" id="UP001374584"/>
    </source>
</evidence>
<keyword evidence="3" id="KW-0479">Metal-binding</keyword>
<feature type="signal peptide" evidence="10">
    <location>
        <begin position="1"/>
        <end position="22"/>
    </location>
</feature>
<keyword evidence="5" id="KW-0862">Zinc</keyword>
<dbReference type="Pfam" id="PF05699">
    <property type="entry name" value="Dimer_Tnp_hAT"/>
    <property type="match status" value="1"/>
</dbReference>
<reference evidence="14 15" key="1">
    <citation type="submission" date="2024-01" db="EMBL/GenBank/DDBJ databases">
        <title>The genomes of 5 underutilized Papilionoideae crops provide insights into root nodulation and disease resistanc.</title>
        <authorList>
            <person name="Jiang F."/>
        </authorList>
    </citation>
    <scope>NUCLEOTIDE SEQUENCE [LARGE SCALE GENOMIC DNA]</scope>
    <source>
        <strain evidence="14">JINMINGXINNONG_FW02</strain>
        <tissue evidence="14">Leaves</tissue>
    </source>
</reference>
<dbReference type="InterPro" id="IPR008906">
    <property type="entry name" value="HATC_C_dom"/>
</dbReference>
<name>A0AAN9QUH3_PHACN</name>
<evidence type="ECO:0000256" key="9">
    <source>
        <dbReference type="ARBA" id="ARBA00023242"/>
    </source>
</evidence>
<dbReference type="InterPro" id="IPR025525">
    <property type="entry name" value="hAT-like_transposase_RNase-H"/>
</dbReference>
<evidence type="ECO:0000256" key="7">
    <source>
        <dbReference type="ARBA" id="ARBA00023125"/>
    </source>
</evidence>
<keyword evidence="9" id="KW-0539">Nucleus</keyword>
<dbReference type="GO" id="GO:0008270">
    <property type="term" value="F:zinc ion binding"/>
    <property type="evidence" value="ECO:0007669"/>
    <property type="project" value="UniProtKB-KW"/>
</dbReference>
<dbReference type="GO" id="GO:0003677">
    <property type="term" value="F:DNA binding"/>
    <property type="evidence" value="ECO:0007669"/>
    <property type="project" value="UniProtKB-KW"/>
</dbReference>
<sequence length="754" mass="85110">MEKISATLSHAALFLFPSLSLGSDPLHADLHQLQSSLSDFNCNSILRQNSIMSLINSPTRVTVGDANYMDWTGVNNHYRTAYKVDDQKSVMDVALISNMDPVNIGLGCSDKAGPVTSLKPRKKTMTSVYLKFFETAVDGKTRRCKFCGQSYSIATATGNLGRHLANRHPGYDKSGDAVSNSAARPITVVKKSQPQGKANQVDYDHLNWLLVRWLVLAALPPSILEEKWVVNSYKFLNPCIQLWPSDKYRTVLDEVFRSMREDVRALLEQVSSKLSITLDFWTSFEQIYYMSVTCQWIDENWCFQKLLIDICRIPYPCGGTEIYRSLVKVLKFYNIESRILSCTHDNSTSAMHACHTLKEDLDGQKIGPFCYIPCAARTLNAIIDDGLRSAKQVISKIREFVIELNASPVISEDFIQISTAYQEGIWKFPLDISARWSGNYQMLDLVRKAGKSVDAVIRKYEEMLGSRMLLGSSDKSVVSIMHQYLEPFYKTTNNICTSKVPTVGLVLFFMDHISETITSCRESRHSPEWLKNAAEEMAKKARNYIHQVCNIFTYMTAILDPRIKGELIPDSLNSESFLVEARSHFIRNYSTSHFSSMSSGYNAQEIEEGGSVSFAEEIARKKRRTTMTSATDELTQYLSDGPAPIPTDVLEWWKVNSTRYPRLSVMARDFLAVQATSVVPEELFCGKGDEIDKQRICMPHDSTQAILCIKSWIQVGVKFKFKSTEIDYERLMELAAAAAATDNSPASSDKRQKL</sequence>
<dbReference type="Pfam" id="PF14372">
    <property type="entry name" value="hAT-like_RNase-H"/>
    <property type="match status" value="1"/>
</dbReference>
<protein>
    <recommendedName>
        <fullName evidence="16">AC transposase</fullName>
    </recommendedName>
</protein>
<comment type="subunit">
    <text evidence="2">Homodimer.</text>
</comment>
<dbReference type="Pfam" id="PF02892">
    <property type="entry name" value="zf-BED"/>
    <property type="match status" value="1"/>
</dbReference>
<dbReference type="SMART" id="SM00614">
    <property type="entry name" value="ZnF_BED"/>
    <property type="match status" value="1"/>
</dbReference>
<accession>A0AAN9QUH3</accession>
<evidence type="ECO:0000259" key="12">
    <source>
        <dbReference type="Pfam" id="PF05699"/>
    </source>
</evidence>
<gene>
    <name evidence="14" type="ORF">VNO80_21951</name>
</gene>
<evidence type="ECO:0000259" key="11">
    <source>
        <dbReference type="Pfam" id="PF02892"/>
    </source>
</evidence>
<keyword evidence="15" id="KW-1185">Reference proteome</keyword>
<evidence type="ECO:0000256" key="2">
    <source>
        <dbReference type="ARBA" id="ARBA00011738"/>
    </source>
</evidence>
<dbReference type="InterPro" id="IPR052035">
    <property type="entry name" value="ZnF_BED_domain_contain"/>
</dbReference>